<dbReference type="GeneID" id="65916907"/>
<dbReference type="Proteomes" id="UP000051181">
    <property type="component" value="Unassembled WGS sequence"/>
</dbReference>
<evidence type="ECO:0000256" key="5">
    <source>
        <dbReference type="ARBA" id="ARBA00022705"/>
    </source>
</evidence>
<evidence type="ECO:0000256" key="4">
    <source>
        <dbReference type="ARBA" id="ARBA00022695"/>
    </source>
</evidence>
<dbReference type="GO" id="GO:0009360">
    <property type="term" value="C:DNA polymerase III complex"/>
    <property type="evidence" value="ECO:0007669"/>
    <property type="project" value="InterPro"/>
</dbReference>
<sequence length="341" mass="38800">MDVPTLLKNLKQQKLQSIYLVKGTESYLIDQVKDQFQALLTPDEATMNFGNYDLATTPLATALDDAMSAPFFGDRRLVFMQNPIFLTAESKQAKIVHDVDSFLTYLNDPPQTTILVIFAPYDKLDERKKVTKTLKKHATLVDVQPLSEQQARQYVNDYLTAQQLTIEPEALRLLIARTEANLSLMMAELTKLTLYAMQDQRITTAAVEQLVTQNLEQNVFTLVDAVMARDVARGLTLYHQLVLQKEEPLKLNAILVGQFRLLLQVKILQRGGYSQGELAKVLRVHPYRIKLAINQAKKFPQIALRQAYLGLVDLEYKLKTSQQAPELLFQLFILKFSQDVA</sequence>
<keyword evidence="4" id="KW-0548">Nucleotidyltransferase</keyword>
<evidence type="ECO:0000256" key="3">
    <source>
        <dbReference type="ARBA" id="ARBA00022679"/>
    </source>
</evidence>
<evidence type="ECO:0000259" key="10">
    <source>
        <dbReference type="Pfam" id="PF21694"/>
    </source>
</evidence>
<dbReference type="Gene3D" id="1.10.8.60">
    <property type="match status" value="1"/>
</dbReference>
<evidence type="ECO:0000313" key="11">
    <source>
        <dbReference type="EMBL" id="KRK14016.1"/>
    </source>
</evidence>
<dbReference type="PANTHER" id="PTHR34388:SF1">
    <property type="entry name" value="DNA POLYMERASE III SUBUNIT DELTA"/>
    <property type="match status" value="1"/>
</dbReference>
<comment type="catalytic activity">
    <reaction evidence="8">
        <text>DNA(n) + a 2'-deoxyribonucleoside 5'-triphosphate = DNA(n+1) + diphosphate</text>
        <dbReference type="Rhea" id="RHEA:22508"/>
        <dbReference type="Rhea" id="RHEA-COMP:17339"/>
        <dbReference type="Rhea" id="RHEA-COMP:17340"/>
        <dbReference type="ChEBI" id="CHEBI:33019"/>
        <dbReference type="ChEBI" id="CHEBI:61560"/>
        <dbReference type="ChEBI" id="CHEBI:173112"/>
        <dbReference type="EC" id="2.7.7.7"/>
    </reaction>
</comment>
<comment type="caution">
    <text evidence="11">The sequence shown here is derived from an EMBL/GenBank/DDBJ whole genome shotgun (WGS) entry which is preliminary data.</text>
</comment>
<evidence type="ECO:0000256" key="1">
    <source>
        <dbReference type="ARBA" id="ARBA00012417"/>
    </source>
</evidence>
<feature type="domain" description="DNA polymerase III delta N-terminal" evidence="9">
    <location>
        <begin position="19"/>
        <end position="144"/>
    </location>
</feature>
<evidence type="ECO:0000256" key="2">
    <source>
        <dbReference type="ARBA" id="ARBA00017703"/>
    </source>
</evidence>
<gene>
    <name evidence="11" type="ORF">FD22_GL000288</name>
</gene>
<proteinExistence type="inferred from homology"/>
<dbReference type="Pfam" id="PF06144">
    <property type="entry name" value="DNA_pol3_delta"/>
    <property type="match status" value="1"/>
</dbReference>
<dbReference type="GO" id="GO:0003887">
    <property type="term" value="F:DNA-directed DNA polymerase activity"/>
    <property type="evidence" value="ECO:0007669"/>
    <property type="project" value="UniProtKB-KW"/>
</dbReference>
<dbReference type="eggNOG" id="COG1466">
    <property type="taxonomic scope" value="Bacteria"/>
</dbReference>
<dbReference type="GO" id="GO:0003677">
    <property type="term" value="F:DNA binding"/>
    <property type="evidence" value="ECO:0007669"/>
    <property type="project" value="InterPro"/>
</dbReference>
<feature type="domain" description="DNA polymerase III delta subunit-like C-terminal" evidence="10">
    <location>
        <begin position="216"/>
        <end position="336"/>
    </location>
</feature>
<dbReference type="PANTHER" id="PTHR34388">
    <property type="entry name" value="DNA POLYMERASE III SUBUNIT DELTA"/>
    <property type="match status" value="1"/>
</dbReference>
<accession>A0A0R1EXD0</accession>
<dbReference type="InterPro" id="IPR048466">
    <property type="entry name" value="DNA_pol3_delta-like_C"/>
</dbReference>
<dbReference type="Pfam" id="PF21694">
    <property type="entry name" value="DNA_pol3_delta_C"/>
    <property type="match status" value="1"/>
</dbReference>
<reference evidence="11 12" key="1">
    <citation type="journal article" date="2015" name="Genome Announc.">
        <title>Expanding the biotechnology potential of lactobacilli through comparative genomics of 213 strains and associated genera.</title>
        <authorList>
            <person name="Sun Z."/>
            <person name="Harris H.M."/>
            <person name="McCann A."/>
            <person name="Guo C."/>
            <person name="Argimon S."/>
            <person name="Zhang W."/>
            <person name="Yang X."/>
            <person name="Jeffery I.B."/>
            <person name="Cooney J.C."/>
            <person name="Kagawa T.F."/>
            <person name="Liu W."/>
            <person name="Song Y."/>
            <person name="Salvetti E."/>
            <person name="Wrobel A."/>
            <person name="Rasinkangas P."/>
            <person name="Parkhill J."/>
            <person name="Rea M.C."/>
            <person name="O'Sullivan O."/>
            <person name="Ritari J."/>
            <person name="Douillard F.P."/>
            <person name="Paul Ross R."/>
            <person name="Yang R."/>
            <person name="Briner A.E."/>
            <person name="Felis G.E."/>
            <person name="de Vos W.M."/>
            <person name="Barrangou R."/>
            <person name="Klaenhammer T.R."/>
            <person name="Caufield P.W."/>
            <person name="Cui Y."/>
            <person name="Zhang H."/>
            <person name="O'Toole P.W."/>
        </authorList>
    </citation>
    <scope>NUCLEOTIDE SEQUENCE [LARGE SCALE GENOMIC DNA]</scope>
    <source>
        <strain evidence="11 12">DSM 20001</strain>
    </source>
</reference>
<keyword evidence="3" id="KW-0808">Transferase</keyword>
<dbReference type="InterPro" id="IPR010372">
    <property type="entry name" value="DNA_pol3_delta_N"/>
</dbReference>
<dbReference type="AlphaFoldDB" id="A0A0R1EXD0"/>
<evidence type="ECO:0000256" key="6">
    <source>
        <dbReference type="ARBA" id="ARBA00022932"/>
    </source>
</evidence>
<keyword evidence="6" id="KW-0239">DNA-directed DNA polymerase</keyword>
<dbReference type="RefSeq" id="WP_003680528.1">
    <property type="nucleotide sequence ID" value="NZ_AZCN01000116.1"/>
</dbReference>
<dbReference type="SUPFAM" id="SSF52540">
    <property type="entry name" value="P-loop containing nucleoside triphosphate hydrolases"/>
    <property type="match status" value="1"/>
</dbReference>
<dbReference type="Gene3D" id="3.40.50.300">
    <property type="entry name" value="P-loop containing nucleotide triphosphate hydrolases"/>
    <property type="match status" value="1"/>
</dbReference>
<dbReference type="Gene3D" id="1.20.272.10">
    <property type="match status" value="1"/>
</dbReference>
<name>A0A0R1EXD0_9LACO</name>
<organism evidence="11 12">
    <name type="scientific">Loigolactobacillus coryniformis subsp. coryniformis KCTC 3167 = DSM 20001</name>
    <dbReference type="NCBI Taxonomy" id="913848"/>
    <lineage>
        <taxon>Bacteria</taxon>
        <taxon>Bacillati</taxon>
        <taxon>Bacillota</taxon>
        <taxon>Bacilli</taxon>
        <taxon>Lactobacillales</taxon>
        <taxon>Lactobacillaceae</taxon>
        <taxon>Loigolactobacillus</taxon>
    </lineage>
</organism>
<evidence type="ECO:0000256" key="7">
    <source>
        <dbReference type="ARBA" id="ARBA00034754"/>
    </source>
</evidence>
<protein>
    <recommendedName>
        <fullName evidence="2">DNA polymerase III subunit delta</fullName>
        <ecNumber evidence="1">2.7.7.7</ecNumber>
    </recommendedName>
</protein>
<keyword evidence="5" id="KW-0235">DNA replication</keyword>
<evidence type="ECO:0000313" key="12">
    <source>
        <dbReference type="Proteomes" id="UP000051181"/>
    </source>
</evidence>
<dbReference type="NCBIfam" id="TIGR01128">
    <property type="entry name" value="holA"/>
    <property type="match status" value="1"/>
</dbReference>
<dbReference type="InterPro" id="IPR005790">
    <property type="entry name" value="DNA_polIII_delta"/>
</dbReference>
<dbReference type="PATRIC" id="fig|913848.6.peg.287"/>
<dbReference type="GO" id="GO:0006261">
    <property type="term" value="P:DNA-templated DNA replication"/>
    <property type="evidence" value="ECO:0007669"/>
    <property type="project" value="TreeGrafter"/>
</dbReference>
<dbReference type="EC" id="2.7.7.7" evidence="1"/>
<dbReference type="EMBL" id="AZCN01000116">
    <property type="protein sequence ID" value="KRK14016.1"/>
    <property type="molecule type" value="Genomic_DNA"/>
</dbReference>
<evidence type="ECO:0000259" key="9">
    <source>
        <dbReference type="Pfam" id="PF06144"/>
    </source>
</evidence>
<evidence type="ECO:0000256" key="8">
    <source>
        <dbReference type="ARBA" id="ARBA00049244"/>
    </source>
</evidence>
<comment type="similarity">
    <text evidence="7">Belongs to the DNA polymerase HolA subunit family.</text>
</comment>
<dbReference type="InterPro" id="IPR027417">
    <property type="entry name" value="P-loop_NTPase"/>
</dbReference>
<dbReference type="InterPro" id="IPR008921">
    <property type="entry name" value="DNA_pol3_clamp-load_cplx_C"/>
</dbReference>
<dbReference type="SUPFAM" id="SSF48019">
    <property type="entry name" value="post-AAA+ oligomerization domain-like"/>
    <property type="match status" value="1"/>
</dbReference>